<dbReference type="PANTHER" id="PTHR32219">
    <property type="entry name" value="RNA-BINDING PROTEIN YLMH-RELATED"/>
    <property type="match status" value="1"/>
</dbReference>
<feature type="region of interest" description="Disordered" evidence="10">
    <location>
        <begin position="1"/>
        <end position="27"/>
    </location>
</feature>
<protein>
    <submittedName>
        <fullName evidence="11">Uncharacterized protein</fullName>
    </submittedName>
</protein>
<keyword evidence="7" id="KW-0175">Coiled coil</keyword>
<dbReference type="GO" id="GO:0005789">
    <property type="term" value="C:endoplasmic reticulum membrane"/>
    <property type="evidence" value="ECO:0007669"/>
    <property type="project" value="UniProtKB-SubCell"/>
</dbReference>
<feature type="region of interest" description="Disordered" evidence="10">
    <location>
        <begin position="98"/>
        <end position="121"/>
    </location>
</feature>
<evidence type="ECO:0000256" key="6">
    <source>
        <dbReference type="ARBA" id="ARBA00022989"/>
    </source>
</evidence>
<feature type="compositionally biased region" description="Gly residues" evidence="10">
    <location>
        <begin position="18"/>
        <end position="27"/>
    </location>
</feature>
<comment type="subcellular location">
    <subcellularLocation>
        <location evidence="1">Cell membrane</location>
        <topology evidence="1">Single-pass membrane protein</topology>
    </subcellularLocation>
    <subcellularLocation>
        <location evidence="2">Endoplasmic reticulum membrane</location>
        <topology evidence="2">Single-pass membrane protein</topology>
    </subcellularLocation>
</comment>
<dbReference type="EMBL" id="CM003373">
    <property type="protein sequence ID" value="KOM38389.1"/>
    <property type="molecule type" value="Genomic_DNA"/>
</dbReference>
<dbReference type="InterPro" id="IPR055282">
    <property type="entry name" value="PPI1-4"/>
</dbReference>
<organism evidence="11 12">
    <name type="scientific">Phaseolus angularis</name>
    <name type="common">Azuki bean</name>
    <name type="synonym">Vigna angularis</name>
    <dbReference type="NCBI Taxonomy" id="3914"/>
    <lineage>
        <taxon>Eukaryota</taxon>
        <taxon>Viridiplantae</taxon>
        <taxon>Streptophyta</taxon>
        <taxon>Embryophyta</taxon>
        <taxon>Tracheophyta</taxon>
        <taxon>Spermatophyta</taxon>
        <taxon>Magnoliopsida</taxon>
        <taxon>eudicotyledons</taxon>
        <taxon>Gunneridae</taxon>
        <taxon>Pentapetalae</taxon>
        <taxon>rosids</taxon>
        <taxon>fabids</taxon>
        <taxon>Fabales</taxon>
        <taxon>Fabaceae</taxon>
        <taxon>Papilionoideae</taxon>
        <taxon>50 kb inversion clade</taxon>
        <taxon>NPAAA clade</taxon>
        <taxon>indigoferoid/millettioid clade</taxon>
        <taxon>Phaseoleae</taxon>
        <taxon>Vigna</taxon>
    </lineage>
</organism>
<evidence type="ECO:0000256" key="5">
    <source>
        <dbReference type="ARBA" id="ARBA00022824"/>
    </source>
</evidence>
<keyword evidence="8" id="KW-0472">Membrane</keyword>
<evidence type="ECO:0000256" key="2">
    <source>
        <dbReference type="ARBA" id="ARBA00004389"/>
    </source>
</evidence>
<dbReference type="PANTHER" id="PTHR32219:SF2">
    <property type="entry name" value="PROTON PUMP-INTERACTOR 1"/>
    <property type="match status" value="1"/>
</dbReference>
<reference evidence="12" key="1">
    <citation type="journal article" date="2015" name="Proc. Natl. Acad. Sci. U.S.A.">
        <title>Genome sequencing of adzuki bean (Vigna angularis) provides insight into high starch and low fat accumulation and domestication.</title>
        <authorList>
            <person name="Yang K."/>
            <person name="Tian Z."/>
            <person name="Chen C."/>
            <person name="Luo L."/>
            <person name="Zhao B."/>
            <person name="Wang Z."/>
            <person name="Yu L."/>
            <person name="Li Y."/>
            <person name="Sun Y."/>
            <person name="Li W."/>
            <person name="Chen Y."/>
            <person name="Li Y."/>
            <person name="Zhang Y."/>
            <person name="Ai D."/>
            <person name="Zhao J."/>
            <person name="Shang C."/>
            <person name="Ma Y."/>
            <person name="Wu B."/>
            <person name="Wang M."/>
            <person name="Gao L."/>
            <person name="Sun D."/>
            <person name="Zhang P."/>
            <person name="Guo F."/>
            <person name="Wang W."/>
            <person name="Li Y."/>
            <person name="Wang J."/>
            <person name="Varshney R.K."/>
            <person name="Wang J."/>
            <person name="Ling H.Q."/>
            <person name="Wan P."/>
        </authorList>
    </citation>
    <scope>NUCLEOTIDE SEQUENCE</scope>
    <source>
        <strain evidence="12">cv. Jingnong 6</strain>
    </source>
</reference>
<dbReference type="Gramene" id="KOM38389">
    <property type="protein sequence ID" value="KOM38389"/>
    <property type="gene ID" value="LR48_Vigan03g177100"/>
</dbReference>
<evidence type="ECO:0000256" key="4">
    <source>
        <dbReference type="ARBA" id="ARBA00022692"/>
    </source>
</evidence>
<dbReference type="STRING" id="3914.A0A0L9U7G6"/>
<proteinExistence type="inferred from homology"/>
<feature type="compositionally biased region" description="Basic and acidic residues" evidence="10">
    <location>
        <begin position="8"/>
        <end position="17"/>
    </location>
</feature>
<sequence length="206" mass="22728">MATVGRSYTRDAEETGGRKGGVGEAHVGGGVIVSDNVGVVEEVDAVRLLFLTLEFDFGPAENNAEEDKHVSQDSNVEFAIPFGSHGDESAKLEEEVAPDSNVVPDSNAVPNSNVPKDAAEDWPTPKQIHSYFFVRFRPYDDPIIKANLDKLDKEMSQKNQARIQVTNALRAKRRIEVVQGLTVSKEIVDRKGLVKEILERKGLMLR</sequence>
<evidence type="ECO:0000313" key="12">
    <source>
        <dbReference type="Proteomes" id="UP000053144"/>
    </source>
</evidence>
<evidence type="ECO:0000313" key="11">
    <source>
        <dbReference type="EMBL" id="KOM38389.1"/>
    </source>
</evidence>
<evidence type="ECO:0000256" key="9">
    <source>
        <dbReference type="ARBA" id="ARBA00038080"/>
    </source>
</evidence>
<accession>A0A0L9U7G6</accession>
<evidence type="ECO:0000256" key="10">
    <source>
        <dbReference type="SAM" id="MobiDB-lite"/>
    </source>
</evidence>
<dbReference type="GO" id="GO:0005886">
    <property type="term" value="C:plasma membrane"/>
    <property type="evidence" value="ECO:0007669"/>
    <property type="project" value="UniProtKB-SubCell"/>
</dbReference>
<evidence type="ECO:0000256" key="3">
    <source>
        <dbReference type="ARBA" id="ARBA00022475"/>
    </source>
</evidence>
<keyword evidence="4" id="KW-0812">Transmembrane</keyword>
<keyword evidence="5" id="KW-0256">Endoplasmic reticulum</keyword>
<dbReference type="Proteomes" id="UP000053144">
    <property type="component" value="Chromosome 3"/>
</dbReference>
<evidence type="ECO:0000256" key="7">
    <source>
        <dbReference type="ARBA" id="ARBA00023054"/>
    </source>
</evidence>
<evidence type="ECO:0000256" key="1">
    <source>
        <dbReference type="ARBA" id="ARBA00004162"/>
    </source>
</evidence>
<keyword evidence="6" id="KW-1133">Transmembrane helix</keyword>
<dbReference type="AlphaFoldDB" id="A0A0L9U7G6"/>
<name>A0A0L9U7G6_PHAAN</name>
<gene>
    <name evidence="11" type="ORF">LR48_Vigan03g177100</name>
</gene>
<evidence type="ECO:0000256" key="8">
    <source>
        <dbReference type="ARBA" id="ARBA00023136"/>
    </source>
</evidence>
<comment type="similarity">
    <text evidence="9">Belongs to the plant Proton pump-interactor protein family.</text>
</comment>
<keyword evidence="3" id="KW-1003">Cell membrane</keyword>